<comment type="subunit">
    <text evidence="2">Homotetramer.</text>
</comment>
<dbReference type="GO" id="GO:0016705">
    <property type="term" value="F:oxidoreductase activity, acting on paired donors, with incorporation or reduction of molecular oxygen"/>
    <property type="evidence" value="ECO:0007669"/>
    <property type="project" value="InterPro"/>
</dbReference>
<dbReference type="EMBL" id="JAPZBS010000005">
    <property type="protein sequence ID" value="KAJ5369794.1"/>
    <property type="molecule type" value="Genomic_DNA"/>
</dbReference>
<dbReference type="Pfam" id="PF03098">
    <property type="entry name" value="An_peroxidase"/>
    <property type="match status" value="2"/>
</dbReference>
<dbReference type="GO" id="GO:0004601">
    <property type="term" value="F:peroxidase activity"/>
    <property type="evidence" value="ECO:0007669"/>
    <property type="project" value="UniProtKB-KW"/>
</dbReference>
<dbReference type="EC" id="1.13.11.60" evidence="3"/>
<dbReference type="Proteomes" id="UP001147782">
    <property type="component" value="Unassembled WGS sequence"/>
</dbReference>
<evidence type="ECO:0000256" key="8">
    <source>
        <dbReference type="ARBA" id="ARBA00023002"/>
    </source>
</evidence>
<reference evidence="12" key="1">
    <citation type="submission" date="2022-11" db="EMBL/GenBank/DDBJ databases">
        <authorList>
            <person name="Petersen C."/>
        </authorList>
    </citation>
    <scope>NUCLEOTIDE SEQUENCE</scope>
    <source>
        <strain evidence="12">IBT 29864</strain>
    </source>
</reference>
<evidence type="ECO:0000313" key="12">
    <source>
        <dbReference type="EMBL" id="KAJ5369794.1"/>
    </source>
</evidence>
<dbReference type="InterPro" id="IPR050783">
    <property type="entry name" value="Oxylipin_biosynth_metab"/>
</dbReference>
<keyword evidence="9 11" id="KW-0408">Iron</keyword>
<dbReference type="PROSITE" id="PS00086">
    <property type="entry name" value="CYTOCHROME_P450"/>
    <property type="match status" value="1"/>
</dbReference>
<dbReference type="GO" id="GO:0052878">
    <property type="term" value="F:linoleate 8R-lipoxygenase activity"/>
    <property type="evidence" value="ECO:0007669"/>
    <property type="project" value="UniProtKB-EC"/>
</dbReference>
<proteinExistence type="predicted"/>
<keyword evidence="13" id="KW-1185">Reference proteome</keyword>
<sequence length="1078" mass="121136">MVGHNGHSNGAESPLAQVEQVVKASLRPLPTETGDGTYVKGNTATGLAQDLSHVDLKDVKTLAEVAKSAITGDPINDREYIMERVIQLAAGLPSTSKNGKDLTNTFLSTLWNDLQHPPTSYLGRDSAYRKADGSGNNPFWPNIGAAGTPYARSVRPQTMQPGALPEPETLFDSLLARKEFKEHPNKISSVLFYLASIIIHDLFQTNPRDQTVSLTSSYLDLGPLYGNNQDEQNAVRTFKDGKLKPDCFSTKRVLGFPPGVGVLLIMFNRFHNYVAEQLAQINEGGRFTKPDESNTKAYATWDNDLFQTARLVTCGLYVNIILKDYVRTILNLNRTDSTWSLDPRAEMKDGLLSDAAKQATGNQVSAEFNLVYRWHSCISARDQKWSEDLYRELFVGQDPNKITLQQFTMGLGKWEATLPEDPVARPFAKLQRQADGRFNDDDLVRIFEESVEDVAGAFGASNVPTVFRTIEVLGIKQARSWNLATLNEFRTFFSLQPYKTFEEINSDPYIADQLRHLYDHPDLVELYPGLIVEDAKDPMLPGSGLCANYTTSRAILSDAVTLVRGDRFYTVDYTPKHLTNWAYNEINYDVNVDQGAVFYKLVLRAFPNHFRGDSVYAHFPMVVPHENKKILTSLGKGEVYSFDRPSYTPPPRMINSHAACMSILADKETFGVTWAKKLEFILSRDGHTYGRDFMLSGDRPENTQSRKMIGNALYRDKWKSEVRSFYEEITLQLLQRKSYKIAGVNQVDIVRDVSNLAQIHFCAHIFSLSLKTDANPRGVFTEQELYQIMALVFTCIFYDVEVTKSFQLEQASRKVAQQLGDLVMANVELVDKAGFIADIVNRLHRHDSLTDYGVHMIQRLLDSGLPAKEIVWTHILPSASSMVANQAQLFIQCLDFYLEPENAHHLAEIQRLSKEDTPESEELLLRYFMEGGRIRSSVALPREVTKPTVIEDNGEKVTLKAGQDIFVNLVAASLDPKAWPDPEQVRLDRDLSQYSHFGFGPHQCLGLGVCQVALPTMLRVVGQLENLRRAPGPQGQLKKLPALGGLTMYMDAEHSMISPYPSTMKIQWDGELPRVAGK</sequence>
<dbReference type="InterPro" id="IPR019791">
    <property type="entry name" value="Haem_peroxidase_animal"/>
</dbReference>
<evidence type="ECO:0000256" key="9">
    <source>
        <dbReference type="ARBA" id="ARBA00023004"/>
    </source>
</evidence>
<dbReference type="GeneID" id="81437994"/>
<keyword evidence="5 11" id="KW-0349">Heme</keyword>
<name>A0A9W9S2E9_9EURO</name>
<dbReference type="CDD" id="cd09817">
    <property type="entry name" value="linoleate_diol_synthase_like"/>
    <property type="match status" value="1"/>
</dbReference>
<dbReference type="InterPro" id="IPR001128">
    <property type="entry name" value="Cyt_P450"/>
</dbReference>
<evidence type="ECO:0000256" key="3">
    <source>
        <dbReference type="ARBA" id="ARBA00013239"/>
    </source>
</evidence>
<dbReference type="GO" id="GO:0016853">
    <property type="term" value="F:isomerase activity"/>
    <property type="evidence" value="ECO:0007669"/>
    <property type="project" value="UniProtKB-KW"/>
</dbReference>
<dbReference type="PROSITE" id="PS50292">
    <property type="entry name" value="PEROXIDASE_3"/>
    <property type="match status" value="1"/>
</dbReference>
<dbReference type="GO" id="GO:0020037">
    <property type="term" value="F:heme binding"/>
    <property type="evidence" value="ECO:0007669"/>
    <property type="project" value="InterPro"/>
</dbReference>
<accession>A0A9W9S2E9</accession>
<evidence type="ECO:0000256" key="5">
    <source>
        <dbReference type="ARBA" id="ARBA00022617"/>
    </source>
</evidence>
<dbReference type="InterPro" id="IPR017972">
    <property type="entry name" value="Cyt_P450_CS"/>
</dbReference>
<dbReference type="OrthoDB" id="823504at2759"/>
<dbReference type="GO" id="GO:0006979">
    <property type="term" value="P:response to oxidative stress"/>
    <property type="evidence" value="ECO:0007669"/>
    <property type="project" value="InterPro"/>
</dbReference>
<dbReference type="GO" id="GO:0004497">
    <property type="term" value="F:monooxygenase activity"/>
    <property type="evidence" value="ECO:0007669"/>
    <property type="project" value="InterPro"/>
</dbReference>
<evidence type="ECO:0000256" key="6">
    <source>
        <dbReference type="ARBA" id="ARBA00022723"/>
    </source>
</evidence>
<dbReference type="Pfam" id="PF00067">
    <property type="entry name" value="p450"/>
    <property type="match status" value="1"/>
</dbReference>
<dbReference type="Gene3D" id="1.10.630.10">
    <property type="entry name" value="Cytochrome P450"/>
    <property type="match status" value="1"/>
</dbReference>
<dbReference type="PANTHER" id="PTHR11903:SF37">
    <property type="entry name" value="PSI-PRODUCING OXYGENASE A"/>
    <property type="match status" value="1"/>
</dbReference>
<dbReference type="RefSeq" id="XP_056554228.1">
    <property type="nucleotide sequence ID" value="XM_056698815.1"/>
</dbReference>
<evidence type="ECO:0000256" key="1">
    <source>
        <dbReference type="ARBA" id="ARBA00000699"/>
    </source>
</evidence>
<keyword evidence="4" id="KW-0575">Peroxidase</keyword>
<evidence type="ECO:0000256" key="2">
    <source>
        <dbReference type="ARBA" id="ARBA00011881"/>
    </source>
</evidence>
<feature type="binding site" description="axial binding residue" evidence="11">
    <location>
        <position position="375"/>
    </location>
    <ligand>
        <name>heme b</name>
        <dbReference type="ChEBI" id="CHEBI:60344"/>
    </ligand>
    <ligandPart>
        <name>Fe</name>
        <dbReference type="ChEBI" id="CHEBI:18248"/>
    </ligandPart>
</feature>
<comment type="caution">
    <text evidence="12">The sequence shown here is derived from an EMBL/GenBank/DDBJ whole genome shotgun (WGS) entry which is preliminary data.</text>
</comment>
<dbReference type="SUPFAM" id="SSF48113">
    <property type="entry name" value="Heme-dependent peroxidases"/>
    <property type="match status" value="1"/>
</dbReference>
<dbReference type="PANTHER" id="PTHR11903">
    <property type="entry name" value="PROSTAGLANDIN G/H SYNTHASE"/>
    <property type="match status" value="1"/>
</dbReference>
<evidence type="ECO:0000256" key="10">
    <source>
        <dbReference type="ARBA" id="ARBA00023235"/>
    </source>
</evidence>
<evidence type="ECO:0000256" key="11">
    <source>
        <dbReference type="PIRSR" id="PIRSR619791-2"/>
    </source>
</evidence>
<dbReference type="InterPro" id="IPR010255">
    <property type="entry name" value="Haem_peroxidase_sf"/>
</dbReference>
<organism evidence="12 13">
    <name type="scientific">Penicillium cataractarum</name>
    <dbReference type="NCBI Taxonomy" id="2100454"/>
    <lineage>
        <taxon>Eukaryota</taxon>
        <taxon>Fungi</taxon>
        <taxon>Dikarya</taxon>
        <taxon>Ascomycota</taxon>
        <taxon>Pezizomycotina</taxon>
        <taxon>Eurotiomycetes</taxon>
        <taxon>Eurotiomycetidae</taxon>
        <taxon>Eurotiales</taxon>
        <taxon>Aspergillaceae</taxon>
        <taxon>Penicillium</taxon>
    </lineage>
</organism>
<dbReference type="GO" id="GO:0043386">
    <property type="term" value="P:mycotoxin biosynthetic process"/>
    <property type="evidence" value="ECO:0007669"/>
    <property type="project" value="UniProtKB-ARBA"/>
</dbReference>
<comment type="catalytic activity">
    <reaction evidence="1">
        <text>(9Z,12Z)-octadecadienoate + O2 = (8R,9Z,12Z)-8-hydroperoxyoctadeca-9,12-dienoate</text>
        <dbReference type="Rhea" id="RHEA:25395"/>
        <dbReference type="ChEBI" id="CHEBI:15379"/>
        <dbReference type="ChEBI" id="CHEBI:30245"/>
        <dbReference type="ChEBI" id="CHEBI:58659"/>
        <dbReference type="EC" id="1.13.11.60"/>
    </reaction>
</comment>
<dbReference type="GO" id="GO:0006631">
    <property type="term" value="P:fatty acid metabolic process"/>
    <property type="evidence" value="ECO:0007669"/>
    <property type="project" value="UniProtKB-ARBA"/>
</dbReference>
<keyword evidence="8" id="KW-0560">Oxidoreductase</keyword>
<evidence type="ECO:0000256" key="7">
    <source>
        <dbReference type="ARBA" id="ARBA00022964"/>
    </source>
</evidence>
<reference evidence="12" key="2">
    <citation type="journal article" date="2023" name="IMA Fungus">
        <title>Comparative genomic study of the Penicillium genus elucidates a diverse pangenome and 15 lateral gene transfer events.</title>
        <authorList>
            <person name="Petersen C."/>
            <person name="Sorensen T."/>
            <person name="Nielsen M.R."/>
            <person name="Sondergaard T.E."/>
            <person name="Sorensen J.L."/>
            <person name="Fitzpatrick D.A."/>
            <person name="Frisvad J.C."/>
            <person name="Nielsen K.L."/>
        </authorList>
    </citation>
    <scope>NUCLEOTIDE SEQUENCE</scope>
    <source>
        <strain evidence="12">IBT 29864</strain>
    </source>
</reference>
<evidence type="ECO:0000256" key="4">
    <source>
        <dbReference type="ARBA" id="ARBA00022559"/>
    </source>
</evidence>
<keyword evidence="10" id="KW-0413">Isomerase</keyword>
<dbReference type="CDD" id="cd20612">
    <property type="entry name" value="CYP_LDS-like_C"/>
    <property type="match status" value="1"/>
</dbReference>
<keyword evidence="6 11" id="KW-0479">Metal-binding</keyword>
<dbReference type="SUPFAM" id="SSF48264">
    <property type="entry name" value="Cytochrome P450"/>
    <property type="match status" value="1"/>
</dbReference>
<evidence type="ECO:0000313" key="13">
    <source>
        <dbReference type="Proteomes" id="UP001147782"/>
    </source>
</evidence>
<gene>
    <name evidence="12" type="ORF">N7496_005886</name>
</gene>
<dbReference type="InterPro" id="IPR036396">
    <property type="entry name" value="Cyt_P450_sf"/>
</dbReference>
<dbReference type="InterPro" id="IPR034812">
    <property type="entry name" value="Ppo-like_N"/>
</dbReference>
<keyword evidence="7" id="KW-0223">Dioxygenase</keyword>
<dbReference type="InterPro" id="IPR037120">
    <property type="entry name" value="Haem_peroxidase_sf_animal"/>
</dbReference>
<protein>
    <recommendedName>
        <fullName evidence="3">linoleate 8R-lipoxygenase</fullName>
        <ecNumber evidence="3">1.13.11.60</ecNumber>
    </recommendedName>
</protein>
<dbReference type="FunFam" id="1.10.640.10:FF:000005">
    <property type="entry name" value="Fatty acid oxygenase"/>
    <property type="match status" value="1"/>
</dbReference>
<dbReference type="Gene3D" id="1.10.640.10">
    <property type="entry name" value="Haem peroxidase domain superfamily, animal type"/>
    <property type="match status" value="1"/>
</dbReference>
<dbReference type="AlphaFoldDB" id="A0A9W9S2E9"/>
<dbReference type="GO" id="GO:0005506">
    <property type="term" value="F:iron ion binding"/>
    <property type="evidence" value="ECO:0007669"/>
    <property type="project" value="InterPro"/>
</dbReference>